<accession>A0A9J7BZF4</accession>
<dbReference type="Pfam" id="PF14206">
    <property type="entry name" value="Cys_rich_CPCC"/>
    <property type="match status" value="1"/>
</dbReference>
<organism evidence="2 3">
    <name type="scientific">Occallatibacter riparius</name>
    <dbReference type="NCBI Taxonomy" id="1002689"/>
    <lineage>
        <taxon>Bacteria</taxon>
        <taxon>Pseudomonadati</taxon>
        <taxon>Acidobacteriota</taxon>
        <taxon>Terriglobia</taxon>
        <taxon>Terriglobales</taxon>
        <taxon>Acidobacteriaceae</taxon>
        <taxon>Occallatibacter</taxon>
    </lineage>
</organism>
<evidence type="ECO:0000259" key="1">
    <source>
        <dbReference type="Pfam" id="PF14206"/>
    </source>
</evidence>
<name>A0A9J7BZF4_9BACT</name>
<dbReference type="RefSeq" id="WP_260796705.1">
    <property type="nucleotide sequence ID" value="NZ_CP093313.1"/>
</dbReference>
<protein>
    <recommendedName>
        <fullName evidence="1">Cysteine-rich CPCC domain-containing protein</fullName>
    </recommendedName>
</protein>
<reference evidence="2" key="1">
    <citation type="submission" date="2021-04" db="EMBL/GenBank/DDBJ databases">
        <title>Phylogenetic analysis of Acidobacteriaceae.</title>
        <authorList>
            <person name="Qiu L."/>
            <person name="Zhang Q."/>
        </authorList>
    </citation>
    <scope>NUCLEOTIDE SEQUENCE</scope>
    <source>
        <strain evidence="2">DSM 25168</strain>
    </source>
</reference>
<gene>
    <name evidence="2" type="ORF">MOP44_25310</name>
</gene>
<proteinExistence type="predicted"/>
<dbReference type="Proteomes" id="UP001059380">
    <property type="component" value="Chromosome"/>
</dbReference>
<keyword evidence="3" id="KW-1185">Reference proteome</keyword>
<evidence type="ECO:0000313" key="3">
    <source>
        <dbReference type="Proteomes" id="UP001059380"/>
    </source>
</evidence>
<dbReference type="EMBL" id="CP093313">
    <property type="protein sequence ID" value="UWZ87070.1"/>
    <property type="molecule type" value="Genomic_DNA"/>
</dbReference>
<evidence type="ECO:0000313" key="2">
    <source>
        <dbReference type="EMBL" id="UWZ87070.1"/>
    </source>
</evidence>
<sequence length="79" mass="8840">MLYRCPCCGCRTLAAPESLQLCPVCWWEDDGQEDADAAEVRLTVNGALSLNDARTHYRECGAAHPRFLPYVRKPLASEQ</sequence>
<feature type="domain" description="Cysteine-rich CPCC" evidence="1">
    <location>
        <begin position="3"/>
        <end position="77"/>
    </location>
</feature>
<dbReference type="InterPro" id="IPR025983">
    <property type="entry name" value="Cys_rich_CPCC"/>
</dbReference>
<dbReference type="AlphaFoldDB" id="A0A9J7BZF4"/>
<dbReference type="KEGG" id="orp:MOP44_25310"/>